<dbReference type="KEGG" id="parq:DSM112329_05234"/>
<dbReference type="RefSeq" id="WP_354699517.1">
    <property type="nucleotide sequence ID" value="NZ_CP114014.1"/>
</dbReference>
<reference evidence="2" key="1">
    <citation type="submission" date="2022-12" db="EMBL/GenBank/DDBJ databases">
        <title>Paraconexibacter alkalitolerans sp. nov. and Baekduia alba sp. nov., isolated from soil and emended description of the genera Paraconexibacter (Chun et al., 2020) and Baekduia (An et al., 2020).</title>
        <authorList>
            <person name="Vieira S."/>
            <person name="Huber K.J."/>
            <person name="Geppert A."/>
            <person name="Wolf J."/>
            <person name="Neumann-Schaal M."/>
            <person name="Muesken M."/>
            <person name="Overmann J."/>
        </authorList>
    </citation>
    <scope>NUCLEOTIDE SEQUENCE</scope>
    <source>
        <strain evidence="2">AEG42_29</strain>
    </source>
</reference>
<protein>
    <recommendedName>
        <fullName evidence="3">Fibronectin type-III domain-containing protein</fullName>
    </recommendedName>
</protein>
<proteinExistence type="predicted"/>
<organism evidence="2">
    <name type="scientific">Paraconexibacter sp. AEG42_29</name>
    <dbReference type="NCBI Taxonomy" id="2997339"/>
    <lineage>
        <taxon>Bacteria</taxon>
        <taxon>Bacillati</taxon>
        <taxon>Actinomycetota</taxon>
        <taxon>Thermoleophilia</taxon>
        <taxon>Solirubrobacterales</taxon>
        <taxon>Paraconexibacteraceae</taxon>
        <taxon>Paraconexibacter</taxon>
    </lineage>
</organism>
<gene>
    <name evidence="2" type="ORF">DSM112329_05234</name>
</gene>
<dbReference type="InterPro" id="IPR013431">
    <property type="entry name" value="Delta_60_rpt"/>
</dbReference>
<name>A0AAU7B335_9ACTN</name>
<sequence length="1278" mass="130363">MDTTHQAAATSSTARPRARRRGGARRALLTAAAVLTAAAALPAPAGAFTLDKSLAGSGIDRIPVGDRDIAGAAGVAVMPDGRTVVTGYAKQGDNTLGAVLRVLPSGEPDPTFAAASSFPGTIFLNAAPGEAGKATLLQDGVLAPDGSIYVAGRIAERVGEYEESGQAIVAHVLPDGTVDPAFGTGGVAIIAGSTAQQVLIGPDGSLFVLSVLEQPGVAAPQTGIVKLTPGGTRDASYGVDGLARIQAGENYFTAAKMVQDPQGRVVLAGSVLFSSSVAGGVARVTAAGALDPGFGGPTVPGIATAPAPAVDDGTSSSTIDGLSPVTQQLRAVAIAPDGTIIVAGTGTTRGANIALVGRFTDSGKLDAAFGQKGFARFRGQQQPDRRDHNYDTILNSVAVDGGRIIVSGTQDSVEDSIQIKQPVQGSQFTSRTTPDLLVAGLTSAGRLDPGAHSGGPVPGVAVYPAGAQRYSVPRRMVIAGGSIVIAGRAKQVSSQSDNDPAPFASDFLLVRLGMGTVTPGPAQPPPVTPDPGCSDDTVKIRSVTLTGCATKKGGVFTYPSGTVLMNGTRIALLSGTRLVANPALGTIRTQTAAGGPGTARVSVATPGGAVVQLSKGKVDFTVPKGGGARVATLRDGDACKPVGAAIGTIPTQGVGNLLGFPLPGDARVSTANGTTYIQVNVSLPKPAFVNATGCATLVTTTGGGLRLDSLKVDVGTAQLGPLQFARIAIAYTGTSDTWKGRLTLTLPLPREVELTGEITFVSGDFGAALIGIEFPTAIPILPPSIGLKGVNAGIQIKPFTAITGGVHLTAGPTFLGSAAIDADLQGTISFPGKPYAIAVDITGKVRVVSIPVASASVHYDTGGTFFLKGNASFNAFVADVSVDVQGGVQGKHFFLQGDARACVLSVCAGSSALISEVGAAACGGLVTPVVDLAIGVAIRWKNSPFIPDELFFHCDLSSYQTFKTTRLAPAPIWRTDAFTRQASTAQSFTVPPGTKVLELKVSGNQTPLISVVGPGGERVDGPTQSYEGRIRAEQIAGGPAGSILSSRTLKASYVQLRRPAAGVWRVESQLGTAPITRIQKSVDFPQPKVTARVSGKGRSRVVAFKRELRAGETVTLVERAKSLQHPIGDLRAGVKAGSVRFTPGEGRGGRRQIVALVSQDGLPRRSVVLTSYVAPASLKPGRPRGVTLRVSGAGAVRASWKAVPRASRYVVTFRLKDGHATTRIVKATARPFVRVAAFLPRKGGRVTVVAVGRTALTGPSTVATLRPATAAKTKKKKA</sequence>
<dbReference type="AlphaFoldDB" id="A0AAU7B335"/>
<dbReference type="SUPFAM" id="SSF63829">
    <property type="entry name" value="Calcium-dependent phosphotriesterase"/>
    <property type="match status" value="1"/>
</dbReference>
<evidence type="ECO:0008006" key="3">
    <source>
        <dbReference type="Google" id="ProtNLM"/>
    </source>
</evidence>
<dbReference type="InterPro" id="IPR006311">
    <property type="entry name" value="TAT_signal"/>
</dbReference>
<dbReference type="Pfam" id="PF17164">
    <property type="entry name" value="DUF5122"/>
    <property type="match status" value="2"/>
</dbReference>
<evidence type="ECO:0000256" key="1">
    <source>
        <dbReference type="SAM" id="MobiDB-lite"/>
    </source>
</evidence>
<dbReference type="EMBL" id="CP114014">
    <property type="protein sequence ID" value="XAY08334.1"/>
    <property type="molecule type" value="Genomic_DNA"/>
</dbReference>
<dbReference type="NCBIfam" id="TIGR02608">
    <property type="entry name" value="delta_60_rpt"/>
    <property type="match status" value="5"/>
</dbReference>
<dbReference type="Gene3D" id="2.80.10.50">
    <property type="match status" value="1"/>
</dbReference>
<accession>A0AAU7B335</accession>
<evidence type="ECO:0000313" key="2">
    <source>
        <dbReference type="EMBL" id="XAY08334.1"/>
    </source>
</evidence>
<feature type="compositionally biased region" description="Low complexity" evidence="1">
    <location>
        <begin position="1"/>
        <end position="15"/>
    </location>
</feature>
<dbReference type="PROSITE" id="PS51318">
    <property type="entry name" value="TAT"/>
    <property type="match status" value="1"/>
</dbReference>
<feature type="region of interest" description="Disordered" evidence="1">
    <location>
        <begin position="1"/>
        <end position="22"/>
    </location>
</feature>